<reference evidence="3 4" key="1">
    <citation type="journal article" date="2019" name="Int. J. Syst. Evol. Microbiol.">
        <title>The Global Catalogue of Microorganisms (GCM) 10K type strain sequencing project: providing services to taxonomists for standard genome sequencing and annotation.</title>
        <authorList>
            <consortium name="The Broad Institute Genomics Platform"/>
            <consortium name="The Broad Institute Genome Sequencing Center for Infectious Disease"/>
            <person name="Wu L."/>
            <person name="Ma J."/>
        </authorList>
    </citation>
    <scope>NUCLEOTIDE SEQUENCE [LARGE SCALE GENOMIC DNA]</scope>
    <source>
        <strain evidence="3 4">XZGYJ-43</strain>
    </source>
</reference>
<proteinExistence type="predicted"/>
<dbReference type="InterPro" id="IPR012337">
    <property type="entry name" value="RNaseH-like_sf"/>
</dbReference>
<dbReference type="RefSeq" id="WP_279529168.1">
    <property type="nucleotide sequence ID" value="NZ_CP122312.1"/>
</dbReference>
<feature type="transmembrane region" description="Helical" evidence="1">
    <location>
        <begin position="323"/>
        <end position="344"/>
    </location>
</feature>
<evidence type="ECO:0000313" key="4">
    <source>
        <dbReference type="Proteomes" id="UP001596447"/>
    </source>
</evidence>
<evidence type="ECO:0000313" key="3">
    <source>
        <dbReference type="EMBL" id="MFC7199227.1"/>
    </source>
</evidence>
<organism evidence="3 4">
    <name type="scientific">Halospeciosus flavus</name>
    <dbReference type="NCBI Taxonomy" id="3032283"/>
    <lineage>
        <taxon>Archaea</taxon>
        <taxon>Methanobacteriati</taxon>
        <taxon>Methanobacteriota</taxon>
        <taxon>Stenosarchaea group</taxon>
        <taxon>Halobacteria</taxon>
        <taxon>Halobacteriales</taxon>
        <taxon>Halobacteriaceae</taxon>
        <taxon>Halospeciosus</taxon>
    </lineage>
</organism>
<keyword evidence="1" id="KW-0812">Transmembrane</keyword>
<feature type="domain" description="Transposase IS4-like" evidence="2">
    <location>
        <begin position="172"/>
        <end position="335"/>
    </location>
</feature>
<protein>
    <submittedName>
        <fullName evidence="3">Transposase</fullName>
    </submittedName>
</protein>
<dbReference type="EMBL" id="JBHTAR010000011">
    <property type="protein sequence ID" value="MFC7199227.1"/>
    <property type="molecule type" value="Genomic_DNA"/>
</dbReference>
<sequence length="370" mass="41772">MIHATEAKQLSRAASSLLFTGLDFATKPNGLYPSEDFEKVLARSAFDGEFVHTTAKELQLARGEDIDLQNRSPLAKSLLYHLRGLSPDTIDAQFDGVRAVTFAHARRQRAFARPVDVALDIHEWLYYGSAETPHVCAINPDRGTNLAYAFVTLCIVDPAVRFTLACESIEADDSRTLRESIRRLIATARQFVQINRVYCDRGFYRVALIETLADLDVEFVVRAPKTVGVKRALDAHDEPTFVTDYEMVRKNPPTGRVSVTLVVVPHRSRDDDSLCLVTNRDVSVEFAEPLAEAYRRRWGIETSYRKIGEFLPRTSSPTFAVRLFEFLFAVAMYNLWILVCFCLVEQRVLTDRPAVSTALFRLFVLSLPDG</sequence>
<dbReference type="Proteomes" id="UP001596447">
    <property type="component" value="Unassembled WGS sequence"/>
</dbReference>
<gene>
    <name evidence="3" type="ORF">ACFQJ9_07325</name>
</gene>
<dbReference type="Pfam" id="PF01609">
    <property type="entry name" value="DDE_Tnp_1"/>
    <property type="match status" value="1"/>
</dbReference>
<keyword evidence="1" id="KW-1133">Transmembrane helix</keyword>
<keyword evidence="4" id="KW-1185">Reference proteome</keyword>
<accession>A0ABD5Z222</accession>
<keyword evidence="1" id="KW-0472">Membrane</keyword>
<comment type="caution">
    <text evidence="3">The sequence shown here is derived from an EMBL/GenBank/DDBJ whole genome shotgun (WGS) entry which is preliminary data.</text>
</comment>
<evidence type="ECO:0000259" key="2">
    <source>
        <dbReference type="Pfam" id="PF01609"/>
    </source>
</evidence>
<dbReference type="AlphaFoldDB" id="A0ABD5Z222"/>
<dbReference type="InterPro" id="IPR002559">
    <property type="entry name" value="Transposase_11"/>
</dbReference>
<dbReference type="SUPFAM" id="SSF53098">
    <property type="entry name" value="Ribonuclease H-like"/>
    <property type="match status" value="1"/>
</dbReference>
<evidence type="ECO:0000256" key="1">
    <source>
        <dbReference type="SAM" id="Phobius"/>
    </source>
</evidence>
<name>A0ABD5Z222_9EURY</name>